<dbReference type="Gene3D" id="1.20.1280.50">
    <property type="match status" value="1"/>
</dbReference>
<dbReference type="Pfam" id="PF12937">
    <property type="entry name" value="F-box-like"/>
    <property type="match status" value="1"/>
</dbReference>
<evidence type="ECO:0000313" key="3">
    <source>
        <dbReference type="Proteomes" id="UP000826234"/>
    </source>
</evidence>
<accession>A0ABQ7SKM9</accession>
<sequence>MATGRGWILRQHSLGALHRFPWESSSSKESAAMAAQLARIKKMNIRGQRSKSATVSNSVVNIDRMPSEVVMKIFSYLDAVSLLCVGCVNKRFYHLSSDKISGLRWVIILKDRNGKECVMDQEEISFNEISVTLFWYSIWWPCLETLSTLQLCGMTPVLLDKGKVHRKNGPWRRSLICEYELNNLTEQAEMIGCDGLIDLYRFDQGLLVGLWKKSGIAFVMASLHYHQLIERSILGSATMRHAEVPDKAILDDIDPEYGMHGYQLHIELQSRGNTYMCNTFRSLFCKKDFIKNGYLRITVISYKNHAQHLPLVGDVGLSWRVDAFEGNIQNCFIMDATILDDSQKPFWCVSAPVNMILSAKRSILYQYLGPKYDVNYVDCNGKIHMELVWMKETNEYYIVNLVLYLNTQKVNSWFGTNY</sequence>
<proteinExistence type="predicted"/>
<comment type="caution">
    <text evidence="2">The sequence shown here is derived from an EMBL/GenBank/DDBJ whole genome shotgun (WGS) entry which is preliminary data.</text>
</comment>
<gene>
    <name evidence="2" type="ORF">JD844_016506</name>
</gene>
<organism evidence="2 3">
    <name type="scientific">Phrynosoma platyrhinos</name>
    <name type="common">Desert horned lizard</name>
    <dbReference type="NCBI Taxonomy" id="52577"/>
    <lineage>
        <taxon>Eukaryota</taxon>
        <taxon>Metazoa</taxon>
        <taxon>Chordata</taxon>
        <taxon>Craniata</taxon>
        <taxon>Vertebrata</taxon>
        <taxon>Euteleostomi</taxon>
        <taxon>Lepidosauria</taxon>
        <taxon>Squamata</taxon>
        <taxon>Bifurcata</taxon>
        <taxon>Unidentata</taxon>
        <taxon>Episquamata</taxon>
        <taxon>Toxicofera</taxon>
        <taxon>Iguania</taxon>
        <taxon>Phrynosomatidae</taxon>
        <taxon>Phrynosomatinae</taxon>
        <taxon>Phrynosoma</taxon>
    </lineage>
</organism>
<dbReference type="PANTHER" id="PTHR46731:SF1">
    <property type="entry name" value="F-BOX ONLY PROTEIN 15"/>
    <property type="match status" value="1"/>
</dbReference>
<dbReference type="EMBL" id="JAIPUX010005289">
    <property type="protein sequence ID" value="KAH0617856.1"/>
    <property type="molecule type" value="Genomic_DNA"/>
</dbReference>
<feature type="domain" description="F-box" evidence="1">
    <location>
        <begin position="59"/>
        <end position="108"/>
    </location>
</feature>
<name>A0ABQ7SKM9_PHRPL</name>
<dbReference type="Proteomes" id="UP000826234">
    <property type="component" value="Unassembled WGS sequence"/>
</dbReference>
<evidence type="ECO:0000259" key="1">
    <source>
        <dbReference type="PROSITE" id="PS50181"/>
    </source>
</evidence>
<dbReference type="CDD" id="cd22093">
    <property type="entry name" value="F-box_FBXO15"/>
    <property type="match status" value="1"/>
</dbReference>
<keyword evidence="3" id="KW-1185">Reference proteome</keyword>
<dbReference type="PANTHER" id="PTHR46731">
    <property type="entry name" value="F-BOX ONLY PROTEIN 15"/>
    <property type="match status" value="1"/>
</dbReference>
<dbReference type="InterPro" id="IPR036047">
    <property type="entry name" value="F-box-like_dom_sf"/>
</dbReference>
<reference evidence="2 3" key="1">
    <citation type="journal article" date="2022" name="Gigascience">
        <title>A chromosome-level genome assembly and annotation of the desert horned lizard, Phrynosoma platyrhinos, provides insight into chromosomal rearrangements among reptiles.</title>
        <authorList>
            <person name="Koochekian N."/>
            <person name="Ascanio A."/>
            <person name="Farleigh K."/>
            <person name="Card D.C."/>
            <person name="Schield D.R."/>
            <person name="Castoe T.A."/>
            <person name="Jezkova T."/>
        </authorList>
    </citation>
    <scope>NUCLEOTIDE SEQUENCE [LARGE SCALE GENOMIC DNA]</scope>
    <source>
        <strain evidence="2">NK-2021</strain>
    </source>
</reference>
<evidence type="ECO:0000313" key="2">
    <source>
        <dbReference type="EMBL" id="KAH0617856.1"/>
    </source>
</evidence>
<dbReference type="SUPFAM" id="SSF81383">
    <property type="entry name" value="F-box domain"/>
    <property type="match status" value="1"/>
</dbReference>
<dbReference type="InterPro" id="IPR001810">
    <property type="entry name" value="F-box_dom"/>
</dbReference>
<dbReference type="PROSITE" id="PS50181">
    <property type="entry name" value="FBOX"/>
    <property type="match status" value="1"/>
</dbReference>
<protein>
    <recommendedName>
        <fullName evidence="1">F-box domain-containing protein</fullName>
    </recommendedName>
</protein>
<dbReference type="SMART" id="SM00256">
    <property type="entry name" value="FBOX"/>
    <property type="match status" value="1"/>
</dbReference>